<organism evidence="2 3">
    <name type="scientific">Intoshia linei</name>
    <dbReference type="NCBI Taxonomy" id="1819745"/>
    <lineage>
        <taxon>Eukaryota</taxon>
        <taxon>Metazoa</taxon>
        <taxon>Spiralia</taxon>
        <taxon>Lophotrochozoa</taxon>
        <taxon>Mesozoa</taxon>
        <taxon>Orthonectida</taxon>
        <taxon>Rhopaluridae</taxon>
        <taxon>Intoshia</taxon>
    </lineage>
</organism>
<accession>A0A177AQM8</accession>
<sequence length="48" mass="5468">MFNQALLLFLLLLIAFVKAGFSAVVDIFSKKKSKLDVNNRGIMRLRLN</sequence>
<evidence type="ECO:0000256" key="1">
    <source>
        <dbReference type="SAM" id="SignalP"/>
    </source>
</evidence>
<dbReference type="AlphaFoldDB" id="A0A177AQM8"/>
<evidence type="ECO:0000313" key="2">
    <source>
        <dbReference type="EMBL" id="OAF64316.1"/>
    </source>
</evidence>
<feature type="signal peptide" evidence="1">
    <location>
        <begin position="1"/>
        <end position="19"/>
    </location>
</feature>
<gene>
    <name evidence="2" type="ORF">A3Q56_07973</name>
</gene>
<keyword evidence="3" id="KW-1185">Reference proteome</keyword>
<dbReference type="Proteomes" id="UP000078046">
    <property type="component" value="Unassembled WGS sequence"/>
</dbReference>
<reference evidence="2 3" key="1">
    <citation type="submission" date="2016-04" db="EMBL/GenBank/DDBJ databases">
        <title>The genome of Intoshia linei affirms orthonectids as highly simplified spiralians.</title>
        <authorList>
            <person name="Mikhailov K.V."/>
            <person name="Slusarev G.S."/>
            <person name="Nikitin M.A."/>
            <person name="Logacheva M.D."/>
            <person name="Penin A."/>
            <person name="Aleoshin V."/>
            <person name="Panchin Y.V."/>
        </authorList>
    </citation>
    <scope>NUCLEOTIDE SEQUENCE [LARGE SCALE GENOMIC DNA]</scope>
    <source>
        <strain evidence="2">Intl2013</strain>
        <tissue evidence="2">Whole animal</tissue>
    </source>
</reference>
<name>A0A177AQM8_9BILA</name>
<proteinExistence type="predicted"/>
<feature type="chain" id="PRO_5008056670" evidence="1">
    <location>
        <begin position="20"/>
        <end position="48"/>
    </location>
</feature>
<protein>
    <submittedName>
        <fullName evidence="2">Uncharacterized protein</fullName>
    </submittedName>
</protein>
<keyword evidence="1" id="KW-0732">Signal</keyword>
<dbReference type="EMBL" id="LWCA01001932">
    <property type="protein sequence ID" value="OAF64316.1"/>
    <property type="molecule type" value="Genomic_DNA"/>
</dbReference>
<comment type="caution">
    <text evidence="2">The sequence shown here is derived from an EMBL/GenBank/DDBJ whole genome shotgun (WGS) entry which is preliminary data.</text>
</comment>
<dbReference type="OrthoDB" id="6690226at2759"/>
<evidence type="ECO:0000313" key="3">
    <source>
        <dbReference type="Proteomes" id="UP000078046"/>
    </source>
</evidence>